<comment type="caution">
    <text evidence="2">The sequence shown here is derived from an EMBL/GenBank/DDBJ whole genome shotgun (WGS) entry which is preliminary data.</text>
</comment>
<sequence length="43" mass="4481">MLEAAGTGVAMGNADETVKARADVVIGDNTTDSIAKFIYTHLL</sequence>
<name>A0A6C8G5R5_SALIN</name>
<keyword evidence="1" id="KW-0479">Metal-binding</keyword>
<dbReference type="AlphaFoldDB" id="A0A6C8G5R5"/>
<gene>
    <name evidence="2" type="ORF">SEENIN0B_00829</name>
</gene>
<evidence type="ECO:0000256" key="1">
    <source>
        <dbReference type="ARBA" id="ARBA00022723"/>
    </source>
</evidence>
<reference evidence="2 3" key="1">
    <citation type="submission" date="2011-09" db="EMBL/GenBank/DDBJ databases">
        <authorList>
            <person name="McClelland M."/>
            <person name="Clifton S."/>
            <person name="Porwollik S."/>
            <person name="Cheng P."/>
            <person name="Wollam A."/>
            <person name="Wang C."/>
            <person name="Pepin K."/>
            <person name="Bhonagiri V."/>
            <person name="Fulton R."/>
            <person name="Fulton L.F."/>
            <person name="Delehaunty K."/>
            <person name="Fronick C."/>
            <person name="O'Laughlin M."/>
            <person name="Godfrey J."/>
            <person name="Waligorski J."/>
            <person name="Appelbaum E."/>
            <person name="Farmer C."/>
            <person name="Strong C."/>
            <person name="Tomlinson C."/>
            <person name="Hou S."/>
            <person name="Minx P."/>
            <person name="Warren W."/>
            <person name="Wilson R.K."/>
        </authorList>
    </citation>
    <scope>NUCLEOTIDE SEQUENCE [LARGE SCALE GENOMIC DNA]</scope>
    <source>
        <strain evidence="3">SARB 27</strain>
    </source>
</reference>
<dbReference type="Gene3D" id="3.40.50.1000">
    <property type="entry name" value="HAD superfamily/HAD-like"/>
    <property type="match status" value="1"/>
</dbReference>
<proteinExistence type="predicted"/>
<dbReference type="EMBL" id="AFYI01000002">
    <property type="protein sequence ID" value="EHB40981.1"/>
    <property type="molecule type" value="Genomic_DNA"/>
</dbReference>
<evidence type="ECO:0008006" key="4">
    <source>
        <dbReference type="Google" id="ProtNLM"/>
    </source>
</evidence>
<accession>A0A6C8G5R5</accession>
<evidence type="ECO:0000313" key="3">
    <source>
        <dbReference type="Proteomes" id="UP000004564"/>
    </source>
</evidence>
<dbReference type="InterPro" id="IPR023214">
    <property type="entry name" value="HAD_sf"/>
</dbReference>
<protein>
    <recommendedName>
        <fullName evidence="4">Phosphatase</fullName>
    </recommendedName>
</protein>
<dbReference type="GO" id="GO:0046872">
    <property type="term" value="F:metal ion binding"/>
    <property type="evidence" value="ECO:0007669"/>
    <property type="project" value="UniProtKB-KW"/>
</dbReference>
<organism evidence="2 3">
    <name type="scientific">Salmonella enterica subsp. enterica serovar Infantis str. SARB27</name>
    <dbReference type="NCBI Taxonomy" id="596155"/>
    <lineage>
        <taxon>Bacteria</taxon>
        <taxon>Pseudomonadati</taxon>
        <taxon>Pseudomonadota</taxon>
        <taxon>Gammaproteobacteria</taxon>
        <taxon>Enterobacterales</taxon>
        <taxon>Enterobacteriaceae</taxon>
        <taxon>Salmonella</taxon>
    </lineage>
</organism>
<dbReference type="Proteomes" id="UP000004564">
    <property type="component" value="Chromosome"/>
</dbReference>
<dbReference type="Pfam" id="PF08282">
    <property type="entry name" value="Hydrolase_3"/>
    <property type="match status" value="1"/>
</dbReference>
<evidence type="ECO:0000313" key="2">
    <source>
        <dbReference type="EMBL" id="EHB40981.1"/>
    </source>
</evidence>
<dbReference type="InterPro" id="IPR036412">
    <property type="entry name" value="HAD-like_sf"/>
</dbReference>
<dbReference type="SUPFAM" id="SSF56784">
    <property type="entry name" value="HAD-like"/>
    <property type="match status" value="1"/>
</dbReference>